<dbReference type="PANTHER" id="PTHR12606">
    <property type="entry name" value="SENTRIN/SUMO-SPECIFIC PROTEASE"/>
    <property type="match status" value="1"/>
</dbReference>
<organism evidence="6 7">
    <name type="scientific">Mucor velutinosus</name>
    <dbReference type="NCBI Taxonomy" id="708070"/>
    <lineage>
        <taxon>Eukaryota</taxon>
        <taxon>Fungi</taxon>
        <taxon>Fungi incertae sedis</taxon>
        <taxon>Mucoromycota</taxon>
        <taxon>Mucoromycotina</taxon>
        <taxon>Mucoromycetes</taxon>
        <taxon>Mucorales</taxon>
        <taxon>Mucorineae</taxon>
        <taxon>Mucoraceae</taxon>
        <taxon>Mucor</taxon>
    </lineage>
</organism>
<dbReference type="EMBL" id="JASEJX010000028">
    <property type="protein sequence ID" value="KAK4511744.1"/>
    <property type="molecule type" value="Genomic_DNA"/>
</dbReference>
<evidence type="ECO:0000256" key="3">
    <source>
        <dbReference type="ARBA" id="ARBA00022801"/>
    </source>
</evidence>
<dbReference type="PANTHER" id="PTHR12606:SF141">
    <property type="entry name" value="GH15225P-RELATED"/>
    <property type="match status" value="1"/>
</dbReference>
<protein>
    <recommendedName>
        <fullName evidence="5">Ubiquitin-like protease family profile domain-containing protein</fullName>
    </recommendedName>
</protein>
<dbReference type="RefSeq" id="XP_064678410.1">
    <property type="nucleotide sequence ID" value="XM_064826550.1"/>
</dbReference>
<dbReference type="Pfam" id="PF02902">
    <property type="entry name" value="Peptidase_C48"/>
    <property type="match status" value="1"/>
</dbReference>
<evidence type="ECO:0000259" key="5">
    <source>
        <dbReference type="PROSITE" id="PS50600"/>
    </source>
</evidence>
<reference evidence="6 7" key="1">
    <citation type="submission" date="2022-11" db="EMBL/GenBank/DDBJ databases">
        <title>Mucor velutinosus strain NIH1002 WGS.</title>
        <authorList>
            <person name="Subramanian P."/>
            <person name="Mullikin J.C."/>
            <person name="Segre J.A."/>
            <person name="Zelazny A.M."/>
        </authorList>
    </citation>
    <scope>NUCLEOTIDE SEQUENCE [LARGE SCALE GENOMIC DNA]</scope>
    <source>
        <strain evidence="6 7">NIH1002</strain>
    </source>
</reference>
<keyword evidence="7" id="KW-1185">Reference proteome</keyword>
<dbReference type="Gene3D" id="3.40.395.10">
    <property type="entry name" value="Adenoviral Proteinase, Chain A"/>
    <property type="match status" value="1"/>
</dbReference>
<keyword evidence="2" id="KW-0645">Protease</keyword>
<evidence type="ECO:0000313" key="6">
    <source>
        <dbReference type="EMBL" id="KAK4511744.1"/>
    </source>
</evidence>
<dbReference type="GO" id="GO:0060255">
    <property type="term" value="P:regulation of macromolecule metabolic process"/>
    <property type="evidence" value="ECO:0007669"/>
    <property type="project" value="UniProtKB-ARBA"/>
</dbReference>
<comment type="similarity">
    <text evidence="1">Belongs to the peptidase C48 family.</text>
</comment>
<evidence type="ECO:0000313" key="7">
    <source>
        <dbReference type="Proteomes" id="UP001304243"/>
    </source>
</evidence>
<keyword evidence="3" id="KW-0378">Hydrolase</keyword>
<evidence type="ECO:0000256" key="1">
    <source>
        <dbReference type="ARBA" id="ARBA00005234"/>
    </source>
</evidence>
<evidence type="ECO:0000256" key="2">
    <source>
        <dbReference type="ARBA" id="ARBA00022670"/>
    </source>
</evidence>
<dbReference type="InterPro" id="IPR003653">
    <property type="entry name" value="Peptidase_C48_C"/>
</dbReference>
<dbReference type="Proteomes" id="UP001304243">
    <property type="component" value="Unassembled WGS sequence"/>
</dbReference>
<proteinExistence type="inferred from homology"/>
<dbReference type="AlphaFoldDB" id="A0AAN7HKT3"/>
<gene>
    <name evidence="6" type="ORF">ATC70_007288</name>
</gene>
<dbReference type="FunFam" id="3.40.395.10:FF:000001">
    <property type="entry name" value="Sentrin-specific protease 1"/>
    <property type="match status" value="1"/>
</dbReference>
<dbReference type="GO" id="GO:0016926">
    <property type="term" value="P:protein desumoylation"/>
    <property type="evidence" value="ECO:0007669"/>
    <property type="project" value="TreeGrafter"/>
</dbReference>
<dbReference type="InterPro" id="IPR038765">
    <property type="entry name" value="Papain-like_cys_pep_sf"/>
</dbReference>
<dbReference type="GO" id="GO:0005634">
    <property type="term" value="C:nucleus"/>
    <property type="evidence" value="ECO:0007669"/>
    <property type="project" value="TreeGrafter"/>
</dbReference>
<evidence type="ECO:0000256" key="4">
    <source>
        <dbReference type="ARBA" id="ARBA00022807"/>
    </source>
</evidence>
<accession>A0AAN7HKT3</accession>
<dbReference type="GO" id="GO:0080090">
    <property type="term" value="P:regulation of primary metabolic process"/>
    <property type="evidence" value="ECO:0007669"/>
    <property type="project" value="UniProtKB-ARBA"/>
</dbReference>
<dbReference type="PROSITE" id="PS50600">
    <property type="entry name" value="ULP_PROTEASE"/>
    <property type="match status" value="1"/>
</dbReference>
<dbReference type="GO" id="GO:0006508">
    <property type="term" value="P:proteolysis"/>
    <property type="evidence" value="ECO:0007669"/>
    <property type="project" value="UniProtKB-KW"/>
</dbReference>
<comment type="caution">
    <text evidence="6">The sequence shown here is derived from an EMBL/GenBank/DDBJ whole genome shotgun (WGS) entry which is preliminary data.</text>
</comment>
<dbReference type="SUPFAM" id="SSF54001">
    <property type="entry name" value="Cysteine proteinases"/>
    <property type="match status" value="1"/>
</dbReference>
<dbReference type="GO" id="GO:0016929">
    <property type="term" value="F:deSUMOylase activity"/>
    <property type="evidence" value="ECO:0007669"/>
    <property type="project" value="TreeGrafter"/>
</dbReference>
<keyword evidence="4" id="KW-0788">Thiol protease</keyword>
<dbReference type="GeneID" id="89950974"/>
<feature type="domain" description="Ubiquitin-like protease family profile" evidence="5">
    <location>
        <begin position="164"/>
        <end position="327"/>
    </location>
</feature>
<name>A0AAN7HKT3_9FUNG</name>
<sequence>MRNKDLARTLPVDFYNPYNNKKHKNTTETHTTYPYIPYNSNRPTSFYSRLMKPKHPMMKHTIDIGDDDEVDSLLDKLTALSVNQQQPSPKSDMDRCVADILELKKSALKILVDQNDTTFDKRYEETEIPVPKEIVKPLTDQENAIVDRLFRKGQQGEVSNFKKATVSFQDLYRLYPETWLNDEVVNFYFELLSDRAANSQDLPSIHCFNTFFCSTLRDQGYAKVKRWTKRVDVFSKDILFVPINQSYHWVLGVMDMKAKTVAVYDSLGGNHDHTLNLFLSYLEQEHLDKKKTPFDTSDWKKLTPKDIPRQGNMSDCGAFACTFAERLSRRSTFNFAQQDMETIRRRMALNIFNKTI</sequence>